<name>A0A6J4NTZ1_9ACTN</name>
<accession>A0A6J4NTZ1</accession>
<gene>
    <name evidence="2" type="ORF">AVDCRST_MAG03-971</name>
</gene>
<proteinExistence type="predicted"/>
<reference evidence="2" key="1">
    <citation type="submission" date="2020-02" db="EMBL/GenBank/DDBJ databases">
        <authorList>
            <person name="Meier V. D."/>
        </authorList>
    </citation>
    <scope>NUCLEOTIDE SEQUENCE</scope>
    <source>
        <strain evidence="2">AVDCRST_MAG03</strain>
    </source>
</reference>
<evidence type="ECO:0000313" key="2">
    <source>
        <dbReference type="EMBL" id="CAA9396827.1"/>
    </source>
</evidence>
<dbReference type="AlphaFoldDB" id="A0A6J4NTZ1"/>
<feature type="region of interest" description="Disordered" evidence="1">
    <location>
        <begin position="51"/>
        <end position="75"/>
    </location>
</feature>
<feature type="compositionally biased region" description="Low complexity" evidence="1">
    <location>
        <begin position="189"/>
        <end position="207"/>
    </location>
</feature>
<sequence>MEQNPSGASRRTGGAVSPGLLNELLRVLMRLLNGLLTQANDLADRGGERVKAQWDEQRGGEQVRSRLSDRKHEASQRLAPVETALRETAQQLRRQGQGQVAGYADQASDQVERASDYLRDTDVDEMVDQARGFARRRPALFLGGAATLGFLAARFLKSSSRGASAGQVPGGATGSAALSHGTGEPASTPRGIAEGPGRAAAPAGGQPLEDRYDQVAGRTEPPRGS</sequence>
<organism evidence="2">
    <name type="scientific">uncultured Rubrobacteraceae bacterium</name>
    <dbReference type="NCBI Taxonomy" id="349277"/>
    <lineage>
        <taxon>Bacteria</taxon>
        <taxon>Bacillati</taxon>
        <taxon>Actinomycetota</taxon>
        <taxon>Rubrobacteria</taxon>
        <taxon>Rubrobacterales</taxon>
        <taxon>Rubrobacteraceae</taxon>
        <taxon>environmental samples</taxon>
    </lineage>
</organism>
<protein>
    <submittedName>
        <fullName evidence="2">Uncharacterized protein</fullName>
    </submittedName>
</protein>
<feature type="region of interest" description="Disordered" evidence="1">
    <location>
        <begin position="161"/>
        <end position="225"/>
    </location>
</feature>
<evidence type="ECO:0000256" key="1">
    <source>
        <dbReference type="SAM" id="MobiDB-lite"/>
    </source>
</evidence>
<dbReference type="EMBL" id="CADCUT010000056">
    <property type="protein sequence ID" value="CAA9396827.1"/>
    <property type="molecule type" value="Genomic_DNA"/>
</dbReference>